<dbReference type="EMBL" id="BKCJ011649332">
    <property type="protein sequence ID" value="GFD45477.1"/>
    <property type="molecule type" value="Genomic_DNA"/>
</dbReference>
<dbReference type="AlphaFoldDB" id="A0A699WDU9"/>
<feature type="non-terminal residue" evidence="2">
    <location>
        <position position="42"/>
    </location>
</feature>
<comment type="caution">
    <text evidence="2">The sequence shown here is derived from an EMBL/GenBank/DDBJ whole genome shotgun (WGS) entry which is preliminary data.</text>
</comment>
<accession>A0A699WDU9</accession>
<protein>
    <submittedName>
        <fullName evidence="2">Uncharacterized protein</fullName>
    </submittedName>
</protein>
<organism evidence="2">
    <name type="scientific">Tanacetum cinerariifolium</name>
    <name type="common">Dalmatian daisy</name>
    <name type="synonym">Chrysanthemum cinerariifolium</name>
    <dbReference type="NCBI Taxonomy" id="118510"/>
    <lineage>
        <taxon>Eukaryota</taxon>
        <taxon>Viridiplantae</taxon>
        <taxon>Streptophyta</taxon>
        <taxon>Embryophyta</taxon>
        <taxon>Tracheophyta</taxon>
        <taxon>Spermatophyta</taxon>
        <taxon>Magnoliopsida</taxon>
        <taxon>eudicotyledons</taxon>
        <taxon>Gunneridae</taxon>
        <taxon>Pentapetalae</taxon>
        <taxon>asterids</taxon>
        <taxon>campanulids</taxon>
        <taxon>Asterales</taxon>
        <taxon>Asteraceae</taxon>
        <taxon>Asteroideae</taxon>
        <taxon>Anthemideae</taxon>
        <taxon>Anthemidinae</taxon>
        <taxon>Tanacetum</taxon>
    </lineage>
</organism>
<evidence type="ECO:0000256" key="1">
    <source>
        <dbReference type="SAM" id="MobiDB-lite"/>
    </source>
</evidence>
<sequence>MDVDAPSGSSLLPSSDHQSTSVQYGVAAEQSTEANLSTATDP</sequence>
<name>A0A699WDU9_TANCI</name>
<evidence type="ECO:0000313" key="2">
    <source>
        <dbReference type="EMBL" id="GFD45477.1"/>
    </source>
</evidence>
<reference evidence="2" key="1">
    <citation type="journal article" date="2019" name="Sci. Rep.">
        <title>Draft genome of Tanacetum cinerariifolium, the natural source of mosquito coil.</title>
        <authorList>
            <person name="Yamashiro T."/>
            <person name="Shiraishi A."/>
            <person name="Satake H."/>
            <person name="Nakayama K."/>
        </authorList>
    </citation>
    <scope>NUCLEOTIDE SEQUENCE</scope>
</reference>
<gene>
    <name evidence="2" type="ORF">Tci_917446</name>
</gene>
<feature type="compositionally biased region" description="Polar residues" evidence="1">
    <location>
        <begin position="7"/>
        <end position="42"/>
    </location>
</feature>
<proteinExistence type="predicted"/>
<feature type="region of interest" description="Disordered" evidence="1">
    <location>
        <begin position="1"/>
        <end position="42"/>
    </location>
</feature>